<dbReference type="PANTHER" id="PTHR30069:SF29">
    <property type="entry name" value="HEMOGLOBIN AND HEMOGLOBIN-HAPTOGLOBIN-BINDING PROTEIN 1-RELATED"/>
    <property type="match status" value="1"/>
</dbReference>
<feature type="domain" description="TonB-dependent receptor plug" evidence="10">
    <location>
        <begin position="239"/>
        <end position="344"/>
    </location>
</feature>
<dbReference type="InterPro" id="IPR012910">
    <property type="entry name" value="Plug_dom"/>
</dbReference>
<dbReference type="FunFam" id="2.170.130.10:FF:000003">
    <property type="entry name" value="SusC/RagA family TonB-linked outer membrane protein"/>
    <property type="match status" value="1"/>
</dbReference>
<dbReference type="SUPFAM" id="SSF49464">
    <property type="entry name" value="Carboxypeptidase regulatory domain-like"/>
    <property type="match status" value="1"/>
</dbReference>
<evidence type="ECO:0000256" key="8">
    <source>
        <dbReference type="PROSITE-ProRule" id="PRU01360"/>
    </source>
</evidence>
<feature type="domain" description="Secretin/TonB short N-terminal" evidence="9">
    <location>
        <begin position="67"/>
        <end position="114"/>
    </location>
</feature>
<dbReference type="SUPFAM" id="SSF56935">
    <property type="entry name" value="Porins"/>
    <property type="match status" value="1"/>
</dbReference>
<keyword evidence="3 8" id="KW-1134">Transmembrane beta strand</keyword>
<keyword evidence="12" id="KW-1185">Reference proteome</keyword>
<comment type="similarity">
    <text evidence="8">Belongs to the TonB-dependent receptor family.</text>
</comment>
<dbReference type="InterPro" id="IPR011662">
    <property type="entry name" value="Secretin/TonB_short_N"/>
</dbReference>
<keyword evidence="7 8" id="KW-0998">Cell outer membrane</keyword>
<keyword evidence="4 8" id="KW-0812">Transmembrane</keyword>
<dbReference type="Gene3D" id="2.170.130.10">
    <property type="entry name" value="TonB-dependent receptor, plug domain"/>
    <property type="match status" value="1"/>
</dbReference>
<dbReference type="Gene3D" id="2.40.170.20">
    <property type="entry name" value="TonB-dependent receptor, beta-barrel domain"/>
    <property type="match status" value="1"/>
</dbReference>
<keyword evidence="5" id="KW-0732">Signal</keyword>
<dbReference type="InterPro" id="IPR036942">
    <property type="entry name" value="Beta-barrel_TonB_sf"/>
</dbReference>
<dbReference type="PROSITE" id="PS52016">
    <property type="entry name" value="TONB_DEPENDENT_REC_3"/>
    <property type="match status" value="1"/>
</dbReference>
<dbReference type="GO" id="GO:0044718">
    <property type="term" value="P:siderophore transmembrane transport"/>
    <property type="evidence" value="ECO:0007669"/>
    <property type="project" value="TreeGrafter"/>
</dbReference>
<dbReference type="Gene3D" id="3.55.50.30">
    <property type="match status" value="1"/>
</dbReference>
<evidence type="ECO:0000313" key="12">
    <source>
        <dbReference type="Proteomes" id="UP000468388"/>
    </source>
</evidence>
<comment type="caution">
    <text evidence="11">The sequence shown here is derived from an EMBL/GenBank/DDBJ whole genome shotgun (WGS) entry which is preliminary data.</text>
</comment>
<reference evidence="11 12" key="1">
    <citation type="submission" date="2019-12" db="EMBL/GenBank/DDBJ databases">
        <title>The draft genomic sequence of strain Chitinophaga oryziterrae JCM 16595.</title>
        <authorList>
            <person name="Zhang X."/>
        </authorList>
    </citation>
    <scope>NUCLEOTIDE SEQUENCE [LARGE SCALE GENOMIC DNA]</scope>
    <source>
        <strain evidence="11 12">JCM 16595</strain>
    </source>
</reference>
<comment type="subcellular location">
    <subcellularLocation>
        <location evidence="1 8">Cell outer membrane</location>
        <topology evidence="1 8">Multi-pass membrane protein</topology>
    </subcellularLocation>
</comment>
<dbReference type="InterPro" id="IPR039426">
    <property type="entry name" value="TonB-dep_rcpt-like"/>
</dbReference>
<dbReference type="GO" id="GO:0009279">
    <property type="term" value="C:cell outer membrane"/>
    <property type="evidence" value="ECO:0007669"/>
    <property type="project" value="UniProtKB-SubCell"/>
</dbReference>
<evidence type="ECO:0000259" key="9">
    <source>
        <dbReference type="Pfam" id="PF07660"/>
    </source>
</evidence>
<evidence type="ECO:0000256" key="2">
    <source>
        <dbReference type="ARBA" id="ARBA00022448"/>
    </source>
</evidence>
<organism evidence="11 12">
    <name type="scientific">Chitinophaga oryziterrae</name>
    <dbReference type="NCBI Taxonomy" id="1031224"/>
    <lineage>
        <taxon>Bacteria</taxon>
        <taxon>Pseudomonadati</taxon>
        <taxon>Bacteroidota</taxon>
        <taxon>Chitinophagia</taxon>
        <taxon>Chitinophagales</taxon>
        <taxon>Chitinophagaceae</taxon>
        <taxon>Chitinophaga</taxon>
    </lineage>
</organism>
<dbReference type="EMBL" id="WRXO01000007">
    <property type="protein sequence ID" value="MVT43342.1"/>
    <property type="molecule type" value="Genomic_DNA"/>
</dbReference>
<dbReference type="InterPro" id="IPR023997">
    <property type="entry name" value="TonB-dep_OMP_SusC/RagA_CS"/>
</dbReference>
<dbReference type="NCBIfam" id="TIGR04057">
    <property type="entry name" value="SusC_RagA_signa"/>
    <property type="match status" value="1"/>
</dbReference>
<evidence type="ECO:0000256" key="7">
    <source>
        <dbReference type="ARBA" id="ARBA00023237"/>
    </source>
</evidence>
<dbReference type="GO" id="GO:0015344">
    <property type="term" value="F:siderophore uptake transmembrane transporter activity"/>
    <property type="evidence" value="ECO:0007669"/>
    <property type="project" value="TreeGrafter"/>
</dbReference>
<name>A0A6N8JGR1_9BACT</name>
<evidence type="ECO:0000256" key="1">
    <source>
        <dbReference type="ARBA" id="ARBA00004571"/>
    </source>
</evidence>
<keyword evidence="2 8" id="KW-0813">Transport</keyword>
<keyword evidence="6 8" id="KW-0472">Membrane</keyword>
<evidence type="ECO:0000313" key="11">
    <source>
        <dbReference type="EMBL" id="MVT43342.1"/>
    </source>
</evidence>
<dbReference type="InterPro" id="IPR023996">
    <property type="entry name" value="TonB-dep_OMP_SusC/RagA"/>
</dbReference>
<dbReference type="PANTHER" id="PTHR30069">
    <property type="entry name" value="TONB-DEPENDENT OUTER MEMBRANE RECEPTOR"/>
    <property type="match status" value="1"/>
</dbReference>
<evidence type="ECO:0000256" key="5">
    <source>
        <dbReference type="ARBA" id="ARBA00022729"/>
    </source>
</evidence>
<accession>A0A6N8JGR1</accession>
<gene>
    <name evidence="11" type="ORF">GO495_22280</name>
</gene>
<dbReference type="InterPro" id="IPR008969">
    <property type="entry name" value="CarboxyPept-like_regulatory"/>
</dbReference>
<evidence type="ECO:0000256" key="6">
    <source>
        <dbReference type="ARBA" id="ARBA00023136"/>
    </source>
</evidence>
<dbReference type="AlphaFoldDB" id="A0A6N8JGR1"/>
<dbReference type="Gene3D" id="2.60.40.1120">
    <property type="entry name" value="Carboxypeptidase-like, regulatory domain"/>
    <property type="match status" value="1"/>
</dbReference>
<protein>
    <submittedName>
        <fullName evidence="11">SusC/RagA family TonB-linked outer membrane protein</fullName>
    </submittedName>
</protein>
<dbReference type="Pfam" id="PF07715">
    <property type="entry name" value="Plug"/>
    <property type="match status" value="1"/>
</dbReference>
<sequence length="1136" mass="126631">MKYKPLLLKIMRITFLQLIIVFSIMGSVYADDVKAQDVLDTKISVKETNNQLRQVLQKLGKQYHIEFVYSPDIINEKLVVNVDMQRKKLSDVLRKILQPLNLRFEMVGDVIVIRNVNVNQKNVPFSSTKSSEAQASQAENVIQVEAQVVITGKVTDEKGEAIPGVTVRHKETGKALVADINGEYTIVLPEATGTLSFSFLGYQTREIVVGSDRRINVTLVAVSGNLNEVVVVGYGTQKKATLTGSVVAVKGSEIVKSPGINVAASLAGRLPGVIINSRSGEPGRDDPSISIRGRSTTGNSSALVVIDGVERGGLGQINPNDIESISVLKDASAAIYGARAANGVILVTTKRGTTGAAPQVNLSFNQGFTQPTRNPVMADSYTFGKVYNEIETGEGRAPRYTDDELKKYQNNSDPNYPNTDWYKFIVKNRTPQHRTNLSVSGGNSGTTYFLSFGEVMQDGQYNGGTEKIRQYNIRSNIDVQVTNNFKIGMNLSGRFDNNHFPYQGANNLNSHIFLYQPNWQPYWPGTNLPQPNRGNESILNWVNDNNGYQDVHTNTFQSTLFFNWNLPWVKGLSVNGSGSYDPNSVFTKTFQTPTYVYYKDATSGEYTRGRSGMGADLADLNDRTSLGSLFYLTGKINYERKFGLHGLKVLLGYEQQTIHSNYDITYRSDFVSTVIPQIFAGSSDKNKQGNDGSATQGARKNYFGRINYDYAGKYLAEFTMRRDGSPNFAADKRWGNFPSASVGWRLSEEKFMKRFDFINDIKVRASYGIMGNDLVNSFQYLTTYGFGDNYVIGGNDVTGLVQTGAPNPSITWERAKTGNIGLDATLWNGFLGITFDYFKTRRSDILTKRTAVIPGYTGLILPDENVGIVDNQGFELLLSHTNNNHEFKYNFSGNVAFARNKVIFSDEQPAAEPYQLATGRPIGSSLRYKAIGIFPDKAAIDAYPHYLNARPGDIKYEDVNKDGSIDSRDRIRINQTNVPEITFGFNANFKYKSFDLSVLLQGQANAKQYFGGYFPVMSYSLGNFLRWRADGRWSPENTNATQPRASYELFNNNTQTSTQWLLDAGFLRVKNVEFSYNLPKSVISRVGIKNLRVSVSGSNLFTIYDHMKGLGFDPETTDYWYYPPQRVINFGINVTL</sequence>
<evidence type="ECO:0000256" key="3">
    <source>
        <dbReference type="ARBA" id="ARBA00022452"/>
    </source>
</evidence>
<dbReference type="Pfam" id="PF07660">
    <property type="entry name" value="STN"/>
    <property type="match status" value="1"/>
</dbReference>
<dbReference type="Proteomes" id="UP000468388">
    <property type="component" value="Unassembled WGS sequence"/>
</dbReference>
<evidence type="ECO:0000256" key="4">
    <source>
        <dbReference type="ARBA" id="ARBA00022692"/>
    </source>
</evidence>
<dbReference type="NCBIfam" id="TIGR04056">
    <property type="entry name" value="OMP_RagA_SusC"/>
    <property type="match status" value="1"/>
</dbReference>
<dbReference type="InterPro" id="IPR037066">
    <property type="entry name" value="Plug_dom_sf"/>
</dbReference>
<dbReference type="Pfam" id="PF13715">
    <property type="entry name" value="CarbopepD_reg_2"/>
    <property type="match status" value="1"/>
</dbReference>
<evidence type="ECO:0000259" key="10">
    <source>
        <dbReference type="Pfam" id="PF07715"/>
    </source>
</evidence>
<proteinExistence type="inferred from homology"/>